<gene>
    <name evidence="1" type="ORF">GSTENG00024498001</name>
</gene>
<reference evidence="1" key="2">
    <citation type="submission" date="2004-02" db="EMBL/GenBank/DDBJ databases">
        <authorList>
            <consortium name="Genoscope"/>
            <consortium name="Whitehead Institute Centre for Genome Research"/>
        </authorList>
    </citation>
    <scope>NUCLEOTIDE SEQUENCE</scope>
</reference>
<comment type="caution">
    <text evidence="1">The sequence shown here is derived from an EMBL/GenBank/DDBJ whole genome shotgun (WGS) entry which is preliminary data.</text>
</comment>
<organism evidence="1">
    <name type="scientific">Tetraodon nigroviridis</name>
    <name type="common">Spotted green pufferfish</name>
    <name type="synonym">Chelonodon nigroviridis</name>
    <dbReference type="NCBI Taxonomy" id="99883"/>
    <lineage>
        <taxon>Eukaryota</taxon>
        <taxon>Metazoa</taxon>
        <taxon>Chordata</taxon>
        <taxon>Craniata</taxon>
        <taxon>Vertebrata</taxon>
        <taxon>Euteleostomi</taxon>
        <taxon>Actinopterygii</taxon>
        <taxon>Neopterygii</taxon>
        <taxon>Teleostei</taxon>
        <taxon>Neoteleostei</taxon>
        <taxon>Acanthomorphata</taxon>
        <taxon>Eupercaria</taxon>
        <taxon>Tetraodontiformes</taxon>
        <taxon>Tetradontoidea</taxon>
        <taxon>Tetraodontidae</taxon>
        <taxon>Tetraodon</taxon>
    </lineage>
</organism>
<reference evidence="1" key="1">
    <citation type="journal article" date="2004" name="Nature">
        <title>Genome duplication in the teleost fish Tetraodon nigroviridis reveals the early vertebrate proto-karyotype.</title>
        <authorList>
            <person name="Jaillon O."/>
            <person name="Aury J.-M."/>
            <person name="Brunet F."/>
            <person name="Petit J.-L."/>
            <person name="Stange-Thomann N."/>
            <person name="Mauceli E."/>
            <person name="Bouneau L."/>
            <person name="Fischer C."/>
            <person name="Ozouf-Costaz C."/>
            <person name="Bernot A."/>
            <person name="Nicaud S."/>
            <person name="Jaffe D."/>
            <person name="Fisher S."/>
            <person name="Lutfalla G."/>
            <person name="Dossat C."/>
            <person name="Segurens B."/>
            <person name="Dasilva C."/>
            <person name="Salanoubat M."/>
            <person name="Levy M."/>
            <person name="Boudet N."/>
            <person name="Castellano S."/>
            <person name="Anthouard V."/>
            <person name="Jubin C."/>
            <person name="Castelli V."/>
            <person name="Katinka M."/>
            <person name="Vacherie B."/>
            <person name="Biemont C."/>
            <person name="Skalli Z."/>
            <person name="Cattolico L."/>
            <person name="Poulain J."/>
            <person name="De Berardinis V."/>
            <person name="Cruaud C."/>
            <person name="Duprat S."/>
            <person name="Brottier P."/>
            <person name="Coutanceau J.-P."/>
            <person name="Gouzy J."/>
            <person name="Parra G."/>
            <person name="Lardier G."/>
            <person name="Chapple C."/>
            <person name="McKernan K.J."/>
            <person name="McEwan P."/>
            <person name="Bosak S."/>
            <person name="Kellis M."/>
            <person name="Volff J.-N."/>
            <person name="Guigo R."/>
            <person name="Zody M.C."/>
            <person name="Mesirov J."/>
            <person name="Lindblad-Toh K."/>
            <person name="Birren B."/>
            <person name="Nusbaum C."/>
            <person name="Kahn D."/>
            <person name="Robinson-Rechavi M."/>
            <person name="Laudet V."/>
            <person name="Schachter V."/>
            <person name="Quetier F."/>
            <person name="Saurin W."/>
            <person name="Scarpelli C."/>
            <person name="Wincker P."/>
            <person name="Lander E.S."/>
            <person name="Weissenbach J."/>
            <person name="Roest Crollius H."/>
        </authorList>
    </citation>
    <scope>NUCLEOTIDE SEQUENCE [LARGE SCALE GENOMIC DNA]</scope>
</reference>
<dbReference type="AlphaFoldDB" id="Q4S3T9"/>
<name>Q4S3T9_TETNG</name>
<dbReference type="EMBL" id="CAAE01014744">
    <property type="protein sequence ID" value="CAG04693.1"/>
    <property type="molecule type" value="Genomic_DNA"/>
</dbReference>
<proteinExistence type="predicted"/>
<dbReference type="KEGG" id="tng:GSTEN00024498G001"/>
<accession>Q4S3T9</accession>
<sequence length="28" mass="3253">MERWEGAQDPAIQWDRCWEGVCGTPALF</sequence>
<evidence type="ECO:0000313" key="1">
    <source>
        <dbReference type="EMBL" id="CAG04693.1"/>
    </source>
</evidence>
<protein>
    <submittedName>
        <fullName evidence="1">(spotted green pufferfish) hypothetical protein</fullName>
    </submittedName>
</protein>